<protein>
    <submittedName>
        <fullName evidence="1">Uncharacterized protein</fullName>
    </submittedName>
</protein>
<dbReference type="Proteomes" id="UP001164929">
    <property type="component" value="Chromosome 16"/>
</dbReference>
<sequence length="78" mass="8728">MVCPARHLSMSTLMSVMLRKNISFFQDLALLLLDVILLSVSAIRYSSALHSRRSNIAVFRRSSLTPSMAAPHDGWLLL</sequence>
<dbReference type="AlphaFoldDB" id="A0AAD6LL02"/>
<comment type="caution">
    <text evidence="1">The sequence shown here is derived from an EMBL/GenBank/DDBJ whole genome shotgun (WGS) entry which is preliminary data.</text>
</comment>
<evidence type="ECO:0000313" key="2">
    <source>
        <dbReference type="Proteomes" id="UP001164929"/>
    </source>
</evidence>
<proteinExistence type="predicted"/>
<evidence type="ECO:0000313" key="1">
    <source>
        <dbReference type="EMBL" id="KAJ6969101.1"/>
    </source>
</evidence>
<name>A0AAD6LL02_9ROSI</name>
<accession>A0AAD6LL02</accession>
<dbReference type="EMBL" id="JAQIZT010000016">
    <property type="protein sequence ID" value="KAJ6969101.1"/>
    <property type="molecule type" value="Genomic_DNA"/>
</dbReference>
<gene>
    <name evidence="1" type="ORF">NC653_036918</name>
</gene>
<organism evidence="1 2">
    <name type="scientific">Populus alba x Populus x berolinensis</name>
    <dbReference type="NCBI Taxonomy" id="444605"/>
    <lineage>
        <taxon>Eukaryota</taxon>
        <taxon>Viridiplantae</taxon>
        <taxon>Streptophyta</taxon>
        <taxon>Embryophyta</taxon>
        <taxon>Tracheophyta</taxon>
        <taxon>Spermatophyta</taxon>
        <taxon>Magnoliopsida</taxon>
        <taxon>eudicotyledons</taxon>
        <taxon>Gunneridae</taxon>
        <taxon>Pentapetalae</taxon>
        <taxon>rosids</taxon>
        <taxon>fabids</taxon>
        <taxon>Malpighiales</taxon>
        <taxon>Salicaceae</taxon>
        <taxon>Saliceae</taxon>
        <taxon>Populus</taxon>
    </lineage>
</organism>
<keyword evidence="2" id="KW-1185">Reference proteome</keyword>
<reference evidence="1 2" key="1">
    <citation type="journal article" date="2023" name="Mol. Ecol. Resour.">
        <title>Chromosome-level genome assembly of a triploid poplar Populus alba 'Berolinensis'.</title>
        <authorList>
            <person name="Chen S."/>
            <person name="Yu Y."/>
            <person name="Wang X."/>
            <person name="Wang S."/>
            <person name="Zhang T."/>
            <person name="Zhou Y."/>
            <person name="He R."/>
            <person name="Meng N."/>
            <person name="Wang Y."/>
            <person name="Liu W."/>
            <person name="Liu Z."/>
            <person name="Liu J."/>
            <person name="Guo Q."/>
            <person name="Huang H."/>
            <person name="Sederoff R.R."/>
            <person name="Wang G."/>
            <person name="Qu G."/>
            <person name="Chen S."/>
        </authorList>
    </citation>
    <scope>NUCLEOTIDE SEQUENCE [LARGE SCALE GENOMIC DNA]</scope>
    <source>
        <strain evidence="1">SC-2020</strain>
    </source>
</reference>